<keyword evidence="1" id="KW-0812">Transmembrane</keyword>
<dbReference type="Proteomes" id="UP000317176">
    <property type="component" value="Unassembled WGS sequence"/>
</dbReference>
<comment type="caution">
    <text evidence="2">The sequence shown here is derived from an EMBL/GenBank/DDBJ whole genome shotgun (WGS) entry which is preliminary data.</text>
</comment>
<dbReference type="EMBL" id="VLKL01000046">
    <property type="protein sequence ID" value="TWH92987.1"/>
    <property type="molecule type" value="Genomic_DNA"/>
</dbReference>
<protein>
    <submittedName>
        <fullName evidence="2">Uncharacterized protein</fullName>
    </submittedName>
</protein>
<keyword evidence="3" id="KW-1185">Reference proteome</keyword>
<reference evidence="2 3" key="1">
    <citation type="journal article" date="2015" name="Stand. Genomic Sci.">
        <title>Genomic Encyclopedia of Bacterial and Archaeal Type Strains, Phase III: the genomes of soil and plant-associated and newly described type strains.</title>
        <authorList>
            <person name="Whitman W.B."/>
            <person name="Woyke T."/>
            <person name="Klenk H.P."/>
            <person name="Zhou Y."/>
            <person name="Lilburn T.G."/>
            <person name="Beck B.J."/>
            <person name="De Vos P."/>
            <person name="Vandamme P."/>
            <person name="Eisen J.A."/>
            <person name="Garrity G."/>
            <person name="Hugenholtz P."/>
            <person name="Kyrpides N.C."/>
        </authorList>
    </citation>
    <scope>NUCLEOTIDE SEQUENCE [LARGE SCALE GENOMIC DNA]</scope>
    <source>
        <strain evidence="2 3">CGMCC 1.10947</strain>
    </source>
</reference>
<evidence type="ECO:0000313" key="3">
    <source>
        <dbReference type="Proteomes" id="UP000317176"/>
    </source>
</evidence>
<accession>A0A562KC51</accession>
<organism evidence="2 3">
    <name type="scientific">Bradyrhizobium daqingense</name>
    <dbReference type="NCBI Taxonomy" id="993502"/>
    <lineage>
        <taxon>Bacteria</taxon>
        <taxon>Pseudomonadati</taxon>
        <taxon>Pseudomonadota</taxon>
        <taxon>Alphaproteobacteria</taxon>
        <taxon>Hyphomicrobiales</taxon>
        <taxon>Nitrobacteraceae</taxon>
        <taxon>Bradyrhizobium</taxon>
    </lineage>
</organism>
<dbReference type="AlphaFoldDB" id="A0A562KC51"/>
<sequence>MSGDGSVAVWCVHRARHGEATAEVHCNYWRVAGDADFKGKNGRVRDFLELGVWLSEPTQVAKVNIFLPFSLLLTAIEDCAPYFARVEIAQGIFNEPLTCNSRRGPQCVELIKEGTPFCRVHIFMTNNGALDERQLAVSENSGGTLLTITRQAIDEVCTNLAAGSPVYFRLRIYIESKEPFVRTITPRDRLFQSGFDEVEYVDLRLNEARTLPNRVENLMLADAADRPPVTLTRVAFLTAVPVLADVTLSSRLLHKSRLLEHNFWNDYVPSGIPDGMMVYHWREIDPAGIKDFSAFVKMQTRRTGRQILKNYLIIAFAFGVLGNLTASAIEPSLTSALSFLASLFGK</sequence>
<keyword evidence="1" id="KW-0472">Membrane</keyword>
<evidence type="ECO:0000313" key="2">
    <source>
        <dbReference type="EMBL" id="TWH92987.1"/>
    </source>
</evidence>
<name>A0A562KC51_9BRAD</name>
<gene>
    <name evidence="2" type="ORF">IQ17_07076</name>
</gene>
<evidence type="ECO:0000256" key="1">
    <source>
        <dbReference type="SAM" id="Phobius"/>
    </source>
</evidence>
<feature type="transmembrane region" description="Helical" evidence="1">
    <location>
        <begin position="311"/>
        <end position="329"/>
    </location>
</feature>
<proteinExistence type="predicted"/>
<keyword evidence="1" id="KW-1133">Transmembrane helix</keyword>